<evidence type="ECO:0000313" key="3">
    <source>
        <dbReference type="EMBL" id="TDL23690.1"/>
    </source>
</evidence>
<organism evidence="3 4">
    <name type="scientific">Rickenella mellea</name>
    <dbReference type="NCBI Taxonomy" id="50990"/>
    <lineage>
        <taxon>Eukaryota</taxon>
        <taxon>Fungi</taxon>
        <taxon>Dikarya</taxon>
        <taxon>Basidiomycota</taxon>
        <taxon>Agaricomycotina</taxon>
        <taxon>Agaricomycetes</taxon>
        <taxon>Hymenochaetales</taxon>
        <taxon>Rickenellaceae</taxon>
        <taxon>Rickenella</taxon>
    </lineage>
</organism>
<dbReference type="InterPro" id="IPR013087">
    <property type="entry name" value="Znf_C2H2_type"/>
</dbReference>
<dbReference type="OrthoDB" id="2576496at2759"/>
<evidence type="ECO:0000313" key="4">
    <source>
        <dbReference type="Proteomes" id="UP000294933"/>
    </source>
</evidence>
<feature type="region of interest" description="Disordered" evidence="1">
    <location>
        <begin position="155"/>
        <end position="180"/>
    </location>
</feature>
<dbReference type="STRING" id="50990.A0A4Y7QA48"/>
<sequence>MSSGNSVLNADSVLALAKRTLERTRCEWTECSMTLNSWDTYRKHLRNHCIKSITRCGMKSCTFREMSTLNDLISHIDVSHLTRYPLPCPMQGCRDTFARHHQLPTHLLNNHKGVMNQDINKPHGKFRQSADIFIPPPHPDSLNRKDLPLLTVTPYPRRQQESQPTNAVASGSRAPLSRRRSQLNALDTVPVNAPDPTDDDIDCHVAFEDLEHPPAEKVKSGGVVIIRPDFFCSAQFSRPAPYRHPPRPPKDPPSLIDIPRSMGWEYFKAEHSKDTEDSGDTNPFT</sequence>
<feature type="region of interest" description="Disordered" evidence="1">
    <location>
        <begin position="237"/>
        <end position="259"/>
    </location>
</feature>
<dbReference type="PROSITE" id="PS00028">
    <property type="entry name" value="ZINC_FINGER_C2H2_1"/>
    <property type="match status" value="2"/>
</dbReference>
<feature type="domain" description="C2H2-type" evidence="2">
    <location>
        <begin position="26"/>
        <end position="48"/>
    </location>
</feature>
<evidence type="ECO:0000259" key="2">
    <source>
        <dbReference type="PROSITE" id="PS00028"/>
    </source>
</evidence>
<dbReference type="EMBL" id="ML170169">
    <property type="protein sequence ID" value="TDL23690.1"/>
    <property type="molecule type" value="Genomic_DNA"/>
</dbReference>
<name>A0A4Y7QA48_9AGAM</name>
<protein>
    <recommendedName>
        <fullName evidence="2">C2H2-type domain-containing protein</fullName>
    </recommendedName>
</protein>
<gene>
    <name evidence="3" type="ORF">BD410DRAFT_786948</name>
</gene>
<dbReference type="AlphaFoldDB" id="A0A4Y7QA48"/>
<dbReference type="VEuPathDB" id="FungiDB:BD410DRAFT_786948"/>
<proteinExistence type="predicted"/>
<reference evidence="3 4" key="1">
    <citation type="submission" date="2018-06" db="EMBL/GenBank/DDBJ databases">
        <title>A transcriptomic atlas of mushroom development highlights an independent origin of complex multicellularity.</title>
        <authorList>
            <consortium name="DOE Joint Genome Institute"/>
            <person name="Krizsan K."/>
            <person name="Almasi E."/>
            <person name="Merenyi Z."/>
            <person name="Sahu N."/>
            <person name="Viragh M."/>
            <person name="Koszo T."/>
            <person name="Mondo S."/>
            <person name="Kiss B."/>
            <person name="Balint B."/>
            <person name="Kues U."/>
            <person name="Barry K."/>
            <person name="Hegedus J.C."/>
            <person name="Henrissat B."/>
            <person name="Johnson J."/>
            <person name="Lipzen A."/>
            <person name="Ohm R."/>
            <person name="Nagy I."/>
            <person name="Pangilinan J."/>
            <person name="Yan J."/>
            <person name="Xiong Y."/>
            <person name="Grigoriev I.V."/>
            <person name="Hibbett D.S."/>
            <person name="Nagy L.G."/>
        </authorList>
    </citation>
    <scope>NUCLEOTIDE SEQUENCE [LARGE SCALE GENOMIC DNA]</scope>
    <source>
        <strain evidence="3 4">SZMC22713</strain>
    </source>
</reference>
<evidence type="ECO:0000256" key="1">
    <source>
        <dbReference type="SAM" id="MobiDB-lite"/>
    </source>
</evidence>
<dbReference type="Proteomes" id="UP000294933">
    <property type="component" value="Unassembled WGS sequence"/>
</dbReference>
<dbReference type="Gene3D" id="3.30.160.60">
    <property type="entry name" value="Classic Zinc Finger"/>
    <property type="match status" value="1"/>
</dbReference>
<feature type="domain" description="C2H2-type" evidence="2">
    <location>
        <begin position="88"/>
        <end position="111"/>
    </location>
</feature>
<accession>A0A4Y7QA48</accession>
<keyword evidence="4" id="KW-1185">Reference proteome</keyword>
<dbReference type="SMART" id="SM00355">
    <property type="entry name" value="ZnF_C2H2"/>
    <property type="match status" value="3"/>
</dbReference>